<dbReference type="PROSITE" id="PS50109">
    <property type="entry name" value="HIS_KIN"/>
    <property type="match status" value="1"/>
</dbReference>
<accession>A0ABD4TA15</accession>
<reference evidence="9 10" key="1">
    <citation type="journal article" date="2015" name="Genome Announc.">
        <title>Draft Genome Sequence of Filamentous Marine Cyanobacterium Lyngbya confervoides Strain BDU141951.</title>
        <authorList>
            <person name="Chandrababunaidu M.M."/>
            <person name="Sen D."/>
            <person name="Tripathy S."/>
        </authorList>
    </citation>
    <scope>NUCLEOTIDE SEQUENCE [LARGE SCALE GENOMIC DNA]</scope>
    <source>
        <strain evidence="9 10">BDU141951</strain>
    </source>
</reference>
<keyword evidence="9" id="KW-0067">ATP-binding</keyword>
<keyword evidence="3" id="KW-0597">Phosphoprotein</keyword>
<dbReference type="SUPFAM" id="SSF47384">
    <property type="entry name" value="Homodimeric domain of signal transducing histidine kinase"/>
    <property type="match status" value="1"/>
</dbReference>
<dbReference type="PRINTS" id="PR00344">
    <property type="entry name" value="BCTRLSENSOR"/>
</dbReference>
<dbReference type="RefSeq" id="WP_166278023.1">
    <property type="nucleotide sequence ID" value="NZ_JTHE03000116.1"/>
</dbReference>
<dbReference type="InterPro" id="IPR003661">
    <property type="entry name" value="HisK_dim/P_dom"/>
</dbReference>
<dbReference type="InterPro" id="IPR036890">
    <property type="entry name" value="HATPase_C_sf"/>
</dbReference>
<evidence type="ECO:0000256" key="4">
    <source>
        <dbReference type="ARBA" id="ARBA00022679"/>
    </source>
</evidence>
<feature type="transmembrane region" description="Helical" evidence="7">
    <location>
        <begin position="12"/>
        <end position="32"/>
    </location>
</feature>
<keyword evidence="7" id="KW-0472">Membrane</keyword>
<evidence type="ECO:0000256" key="6">
    <source>
        <dbReference type="ARBA" id="ARBA00023012"/>
    </source>
</evidence>
<dbReference type="CDD" id="cd00075">
    <property type="entry name" value="HATPase"/>
    <property type="match status" value="1"/>
</dbReference>
<evidence type="ECO:0000313" key="10">
    <source>
        <dbReference type="Proteomes" id="UP000031561"/>
    </source>
</evidence>
<keyword evidence="4" id="KW-0808">Transferase</keyword>
<evidence type="ECO:0000259" key="8">
    <source>
        <dbReference type="PROSITE" id="PS50109"/>
    </source>
</evidence>
<dbReference type="InterPro" id="IPR036097">
    <property type="entry name" value="HisK_dim/P_sf"/>
</dbReference>
<evidence type="ECO:0000256" key="7">
    <source>
        <dbReference type="SAM" id="Phobius"/>
    </source>
</evidence>
<protein>
    <recommendedName>
        <fullName evidence="2">histidine kinase</fullName>
        <ecNumber evidence="2">2.7.13.3</ecNumber>
    </recommendedName>
</protein>
<dbReference type="SMART" id="SM00387">
    <property type="entry name" value="HATPase_c"/>
    <property type="match status" value="1"/>
</dbReference>
<dbReference type="EC" id="2.7.13.3" evidence="2"/>
<dbReference type="GO" id="GO:0004673">
    <property type="term" value="F:protein histidine kinase activity"/>
    <property type="evidence" value="ECO:0007669"/>
    <property type="project" value="UniProtKB-EC"/>
</dbReference>
<evidence type="ECO:0000256" key="3">
    <source>
        <dbReference type="ARBA" id="ARBA00022553"/>
    </source>
</evidence>
<evidence type="ECO:0000256" key="5">
    <source>
        <dbReference type="ARBA" id="ARBA00022777"/>
    </source>
</evidence>
<proteinExistence type="predicted"/>
<keyword evidence="6" id="KW-0902">Two-component regulatory system</keyword>
<dbReference type="Pfam" id="PF00512">
    <property type="entry name" value="HisKA"/>
    <property type="match status" value="1"/>
</dbReference>
<dbReference type="EMBL" id="JTHE03000116">
    <property type="protein sequence ID" value="MCM1985223.1"/>
    <property type="molecule type" value="Genomic_DNA"/>
</dbReference>
<evidence type="ECO:0000256" key="2">
    <source>
        <dbReference type="ARBA" id="ARBA00012438"/>
    </source>
</evidence>
<comment type="catalytic activity">
    <reaction evidence="1">
        <text>ATP + protein L-histidine = ADP + protein N-phospho-L-histidine.</text>
        <dbReference type="EC" id="2.7.13.3"/>
    </reaction>
</comment>
<keyword evidence="10" id="KW-1185">Reference proteome</keyword>
<organism evidence="9 10">
    <name type="scientific">Lyngbya confervoides BDU141951</name>
    <dbReference type="NCBI Taxonomy" id="1574623"/>
    <lineage>
        <taxon>Bacteria</taxon>
        <taxon>Bacillati</taxon>
        <taxon>Cyanobacteriota</taxon>
        <taxon>Cyanophyceae</taxon>
        <taxon>Oscillatoriophycideae</taxon>
        <taxon>Oscillatoriales</taxon>
        <taxon>Microcoleaceae</taxon>
        <taxon>Lyngbya</taxon>
    </lineage>
</organism>
<dbReference type="Pfam" id="PF02518">
    <property type="entry name" value="HATPase_c"/>
    <property type="match status" value="1"/>
</dbReference>
<comment type="caution">
    <text evidence="9">The sequence shown here is derived from an EMBL/GenBank/DDBJ whole genome shotgun (WGS) entry which is preliminary data.</text>
</comment>
<dbReference type="Proteomes" id="UP000031561">
    <property type="component" value="Unassembled WGS sequence"/>
</dbReference>
<dbReference type="InterPro" id="IPR004358">
    <property type="entry name" value="Sig_transdc_His_kin-like_C"/>
</dbReference>
<dbReference type="InterPro" id="IPR050736">
    <property type="entry name" value="Sensor_HK_Regulatory"/>
</dbReference>
<sequence length="456" mass="50839">MFMATRRRLALWYTAVTAILLLLFASGFYLYVRSTLIERVDDTLHHVVEVVERSLVIEPKAVLNQALSYEVNLEASFRQDSQAVEDDRIELEWFDAQRHLRWSTLSESLNLPVHLTHHPETIAITPEVLWRQLTEEIRVDGNLVGYLRVSHPWFEVTKPTRQLVLELSLGTSTLVVLVAAIGWFLSRLAIEPIRESYESLKQFTADASHELRNPIALIQTNVQAALSDPEMTPQDQRQQLETVERVTQRLGRLVDDLLFLARQDSGMIQSQFQDCPLDALLMEVLEEQRAIAQAHSVQIQLQLGDDRDPKGPGTDPFTLQGDYDQISRLFTNLVSNAIQYSPPNGTVTLKLTRKISQGQATLKVTVQDQGQGIPPEAIPRLFDRFYRVDSARSRPASAGVQSGKSPKGGTGLGLAIAQAIAQAHQGSIRVISTPGTGTKFTVLLPIGTSKGRKPSA</sequence>
<dbReference type="Gene3D" id="1.10.287.130">
    <property type="match status" value="1"/>
</dbReference>
<keyword evidence="9" id="KW-0547">Nucleotide-binding</keyword>
<evidence type="ECO:0000313" key="9">
    <source>
        <dbReference type="EMBL" id="MCM1985223.1"/>
    </source>
</evidence>
<dbReference type="Gene3D" id="3.30.565.10">
    <property type="entry name" value="Histidine kinase-like ATPase, C-terminal domain"/>
    <property type="match status" value="1"/>
</dbReference>
<dbReference type="PANTHER" id="PTHR43711">
    <property type="entry name" value="TWO-COMPONENT HISTIDINE KINASE"/>
    <property type="match status" value="1"/>
</dbReference>
<keyword evidence="5" id="KW-0418">Kinase</keyword>
<gene>
    <name evidence="9" type="ORF">QQ91_0020615</name>
</gene>
<dbReference type="InterPro" id="IPR005467">
    <property type="entry name" value="His_kinase_dom"/>
</dbReference>
<dbReference type="SMART" id="SM00388">
    <property type="entry name" value="HisKA"/>
    <property type="match status" value="1"/>
</dbReference>
<dbReference type="InterPro" id="IPR003594">
    <property type="entry name" value="HATPase_dom"/>
</dbReference>
<dbReference type="GO" id="GO:0005524">
    <property type="term" value="F:ATP binding"/>
    <property type="evidence" value="ECO:0007669"/>
    <property type="project" value="UniProtKB-KW"/>
</dbReference>
<dbReference type="PANTHER" id="PTHR43711:SF1">
    <property type="entry name" value="HISTIDINE KINASE 1"/>
    <property type="match status" value="1"/>
</dbReference>
<dbReference type="FunFam" id="3.30.565.10:FF:000006">
    <property type="entry name" value="Sensor histidine kinase WalK"/>
    <property type="match status" value="1"/>
</dbReference>
<dbReference type="CDD" id="cd00082">
    <property type="entry name" value="HisKA"/>
    <property type="match status" value="1"/>
</dbReference>
<dbReference type="AlphaFoldDB" id="A0ABD4TA15"/>
<dbReference type="GO" id="GO:0000160">
    <property type="term" value="P:phosphorelay signal transduction system"/>
    <property type="evidence" value="ECO:0007669"/>
    <property type="project" value="UniProtKB-KW"/>
</dbReference>
<keyword evidence="7" id="KW-1133">Transmembrane helix</keyword>
<feature type="domain" description="Histidine kinase" evidence="8">
    <location>
        <begin position="206"/>
        <end position="448"/>
    </location>
</feature>
<dbReference type="SUPFAM" id="SSF55874">
    <property type="entry name" value="ATPase domain of HSP90 chaperone/DNA topoisomerase II/histidine kinase"/>
    <property type="match status" value="1"/>
</dbReference>
<feature type="transmembrane region" description="Helical" evidence="7">
    <location>
        <begin position="163"/>
        <end position="185"/>
    </location>
</feature>
<keyword evidence="7" id="KW-0812">Transmembrane</keyword>
<evidence type="ECO:0000256" key="1">
    <source>
        <dbReference type="ARBA" id="ARBA00000085"/>
    </source>
</evidence>
<name>A0ABD4TA15_9CYAN</name>